<dbReference type="EMBL" id="FZQA01000002">
    <property type="protein sequence ID" value="SNT72388.1"/>
    <property type="molecule type" value="Genomic_DNA"/>
</dbReference>
<feature type="transmembrane region" description="Helical" evidence="6">
    <location>
        <begin position="742"/>
        <end position="762"/>
    </location>
</feature>
<feature type="transmembrane region" description="Helical" evidence="6">
    <location>
        <begin position="239"/>
        <end position="258"/>
    </location>
</feature>
<evidence type="ECO:0000256" key="3">
    <source>
        <dbReference type="ARBA" id="ARBA00022692"/>
    </source>
</evidence>
<dbReference type="InterPro" id="IPR000731">
    <property type="entry name" value="SSD"/>
</dbReference>
<protein>
    <recommendedName>
        <fullName evidence="7">SSD domain-containing protein</fullName>
    </recommendedName>
</protein>
<organism evidence="8 9">
    <name type="scientific">Amphiplicatus metriothermophilus</name>
    <dbReference type="NCBI Taxonomy" id="1519374"/>
    <lineage>
        <taxon>Bacteria</taxon>
        <taxon>Pseudomonadati</taxon>
        <taxon>Pseudomonadota</taxon>
        <taxon>Alphaproteobacteria</taxon>
        <taxon>Parvularculales</taxon>
        <taxon>Parvularculaceae</taxon>
        <taxon>Amphiplicatus</taxon>
    </lineage>
</organism>
<dbReference type="GO" id="GO:0022857">
    <property type="term" value="F:transmembrane transporter activity"/>
    <property type="evidence" value="ECO:0007669"/>
    <property type="project" value="InterPro"/>
</dbReference>
<evidence type="ECO:0000256" key="1">
    <source>
        <dbReference type="ARBA" id="ARBA00004651"/>
    </source>
</evidence>
<sequence length="888" mass="98099">MRTPFLTELATNRPALMMQLAGVFAALMVALIAAPTLAPETFSFLQPLKIDTDPENMLGEDEPVRVYHNAMKDEFTLHDLIVVGVVDQTTADGVFTARTLSDVYALTEFAKTIRWEDDGATVGVIGVDIIAPSTVDNIEQAGLGSVSFDWLMPRPPETDEEARAVRARAERIPTLKDTLVSGDGKALALYIPITSKDASYRVARALREKIADFETGAEYYITGLPIAQDQFGVEMFRQMAISAPAAMLLIFILMWLFFRNVGLIVSPMLVAMISVIGAMGLLVATGNTVHIMSSMIPIFVMPIAVLDAVHILSDFYDRYPQYKDRRQTIFHVMSELWRPMLFTTLTTCAGFASLAFTPIPPVQVFGVFVSIGVFLAWLFTITLIPAYVMLMPKKALEKFGAKGAASESREARGLLARFLHGVGDFAVERPKAIVSMLIVALAVSLYGVSQIRINDNPVKWFAPDHQIRVADRTLNERFAGTYMAYLTLEPAAGAETLAALAAETRRLIEALDTDAAAATAARIPEAFEQADSSELFLATLEEQALEAREAAGDDAQWYEWDDVLLALDQARQTADIFKRPDMLRFIEGLQAHLEEKGVVGKTNALPDIVKTVHRELLLGEKSAFRIPDSASAVAQTLITYQNSHRPQDLFKLVTPDFRKANIWLQLKSGDNIDMNQVIEEVDAYMAANPAPVALKHDWFGLTYINVIWQKKMVWGMLTAFLGSFLIVLILMTFLFRSFWWGLVSMAPLTVTIAMIYGVIGLIGKDYDMPVAVLSALSLGLAVDYAIHFNARSRQIFERLGTWRETASMTFGEPARAIMRNVIVIGVGFLPLLLAPLVPYQTVGIFISAILLLAGATSLLALPAIITLFEKTLFRKKSGKGEFYVRHAN</sequence>
<keyword evidence="3 6" id="KW-0812">Transmembrane</keyword>
<name>A0A239PQI3_9PROT</name>
<dbReference type="PRINTS" id="PR00702">
    <property type="entry name" value="ACRIFLAVINRP"/>
</dbReference>
<evidence type="ECO:0000313" key="9">
    <source>
        <dbReference type="Proteomes" id="UP000198346"/>
    </source>
</evidence>
<feature type="transmembrane region" description="Helical" evidence="6">
    <location>
        <begin position="365"/>
        <end position="390"/>
    </location>
</feature>
<feature type="transmembrane region" description="Helical" evidence="6">
    <location>
        <begin position="296"/>
        <end position="316"/>
    </location>
</feature>
<evidence type="ECO:0000313" key="8">
    <source>
        <dbReference type="EMBL" id="SNT72388.1"/>
    </source>
</evidence>
<comment type="subcellular location">
    <subcellularLocation>
        <location evidence="1">Cell membrane</location>
        <topology evidence="1">Multi-pass membrane protein</topology>
    </subcellularLocation>
</comment>
<evidence type="ECO:0000256" key="2">
    <source>
        <dbReference type="ARBA" id="ARBA00022475"/>
    </source>
</evidence>
<evidence type="ECO:0000256" key="5">
    <source>
        <dbReference type="ARBA" id="ARBA00023136"/>
    </source>
</evidence>
<dbReference type="Proteomes" id="UP000198346">
    <property type="component" value="Unassembled WGS sequence"/>
</dbReference>
<evidence type="ECO:0000256" key="6">
    <source>
        <dbReference type="SAM" id="Phobius"/>
    </source>
</evidence>
<dbReference type="PANTHER" id="PTHR33406">
    <property type="entry name" value="MEMBRANE PROTEIN MJ1562-RELATED"/>
    <property type="match status" value="1"/>
</dbReference>
<feature type="transmembrane region" description="Helical" evidence="6">
    <location>
        <begin position="817"/>
        <end position="837"/>
    </location>
</feature>
<dbReference type="InterPro" id="IPR001036">
    <property type="entry name" value="Acrflvin-R"/>
</dbReference>
<feature type="transmembrane region" description="Helical" evidence="6">
    <location>
        <begin position="336"/>
        <end position="359"/>
    </location>
</feature>
<evidence type="ECO:0000259" key="7">
    <source>
        <dbReference type="PROSITE" id="PS50156"/>
    </source>
</evidence>
<keyword evidence="4 6" id="KW-1133">Transmembrane helix</keyword>
<dbReference type="InterPro" id="IPR004869">
    <property type="entry name" value="MMPL_dom"/>
</dbReference>
<dbReference type="InterPro" id="IPR050545">
    <property type="entry name" value="Mycobact_MmpL"/>
</dbReference>
<feature type="transmembrane region" description="Helical" evidence="6">
    <location>
        <begin position="843"/>
        <end position="868"/>
    </location>
</feature>
<dbReference type="SUPFAM" id="SSF82866">
    <property type="entry name" value="Multidrug efflux transporter AcrB transmembrane domain"/>
    <property type="match status" value="2"/>
</dbReference>
<reference evidence="8 9" key="1">
    <citation type="submission" date="2017-07" db="EMBL/GenBank/DDBJ databases">
        <authorList>
            <person name="Sun Z.S."/>
            <person name="Albrecht U."/>
            <person name="Echele G."/>
            <person name="Lee C.C."/>
        </authorList>
    </citation>
    <scope>NUCLEOTIDE SEQUENCE [LARGE SCALE GENOMIC DNA]</scope>
    <source>
        <strain evidence="8 9">CGMCC 1.12710</strain>
    </source>
</reference>
<proteinExistence type="predicted"/>
<dbReference type="AlphaFoldDB" id="A0A239PQI3"/>
<gene>
    <name evidence="8" type="ORF">SAMN06297382_1428</name>
</gene>
<dbReference type="PANTHER" id="PTHR33406:SF13">
    <property type="entry name" value="MEMBRANE PROTEIN YDFJ"/>
    <property type="match status" value="1"/>
</dbReference>
<dbReference type="PROSITE" id="PS50156">
    <property type="entry name" value="SSD"/>
    <property type="match status" value="1"/>
</dbReference>
<dbReference type="Gene3D" id="1.20.1640.10">
    <property type="entry name" value="Multidrug efflux transporter AcrB transmembrane domain"/>
    <property type="match status" value="2"/>
</dbReference>
<feature type="transmembrane region" description="Helical" evidence="6">
    <location>
        <begin position="265"/>
        <end position="284"/>
    </location>
</feature>
<feature type="transmembrane region" description="Helical" evidence="6">
    <location>
        <begin position="712"/>
        <end position="735"/>
    </location>
</feature>
<accession>A0A239PQI3</accession>
<keyword evidence="5 6" id="KW-0472">Membrane</keyword>
<evidence type="ECO:0000256" key="4">
    <source>
        <dbReference type="ARBA" id="ARBA00022989"/>
    </source>
</evidence>
<keyword evidence="2" id="KW-1003">Cell membrane</keyword>
<dbReference type="Pfam" id="PF03176">
    <property type="entry name" value="MMPL"/>
    <property type="match status" value="2"/>
</dbReference>
<feature type="domain" description="SSD" evidence="7">
    <location>
        <begin position="263"/>
        <end position="390"/>
    </location>
</feature>
<dbReference type="GO" id="GO:0005886">
    <property type="term" value="C:plasma membrane"/>
    <property type="evidence" value="ECO:0007669"/>
    <property type="project" value="UniProtKB-SubCell"/>
</dbReference>
<keyword evidence="9" id="KW-1185">Reference proteome</keyword>